<proteinExistence type="predicted"/>
<dbReference type="Pfam" id="PF13560">
    <property type="entry name" value="HTH_31"/>
    <property type="match status" value="1"/>
</dbReference>
<gene>
    <name evidence="2" type="ORF">ACFP3V_16280</name>
</gene>
<name>A0ABW1G6F1_9ACTN</name>
<feature type="compositionally biased region" description="Low complexity" evidence="1">
    <location>
        <begin position="167"/>
        <end position="196"/>
    </location>
</feature>
<evidence type="ECO:0000313" key="2">
    <source>
        <dbReference type="EMBL" id="MFC5908766.1"/>
    </source>
</evidence>
<dbReference type="InterPro" id="IPR001387">
    <property type="entry name" value="Cro/C1-type_HTH"/>
</dbReference>
<dbReference type="RefSeq" id="WP_380583949.1">
    <property type="nucleotide sequence ID" value="NZ_JBHSQJ010000064.1"/>
</dbReference>
<organism evidence="2 3">
    <name type="scientific">Streptacidiphilus monticola</name>
    <dbReference type="NCBI Taxonomy" id="2161674"/>
    <lineage>
        <taxon>Bacteria</taxon>
        <taxon>Bacillati</taxon>
        <taxon>Actinomycetota</taxon>
        <taxon>Actinomycetes</taxon>
        <taxon>Kitasatosporales</taxon>
        <taxon>Streptomycetaceae</taxon>
        <taxon>Streptacidiphilus</taxon>
    </lineage>
</organism>
<keyword evidence="3" id="KW-1185">Reference proteome</keyword>
<sequence length="196" mass="20847">MTYWAALPDDLGPAHRQLVTRLRALKDEHRLTYQQMGRLTHYSHASWERWLNGKRLVTHAALTSLLAATHGDEDLLRLHAIATGAQPAPTPPEAPAAAGSPEPTIRSRIPEARAVTTSGAAQPPPKPAVAQLPPALAGFAGRAQELQALRAALVAEWARRPLPSSWPAASHRASPTATSSPTSAAPTSRPATRTTS</sequence>
<dbReference type="InterPro" id="IPR010982">
    <property type="entry name" value="Lambda_DNA-bd_dom_sf"/>
</dbReference>
<protein>
    <submittedName>
        <fullName evidence="2">Helix-turn-helix domain-containing protein</fullName>
    </submittedName>
</protein>
<evidence type="ECO:0000256" key="1">
    <source>
        <dbReference type="SAM" id="MobiDB-lite"/>
    </source>
</evidence>
<accession>A0ABW1G6F1</accession>
<feature type="region of interest" description="Disordered" evidence="1">
    <location>
        <begin position="85"/>
        <end position="104"/>
    </location>
</feature>
<dbReference type="SUPFAM" id="SSF47413">
    <property type="entry name" value="lambda repressor-like DNA-binding domains"/>
    <property type="match status" value="1"/>
</dbReference>
<feature type="region of interest" description="Disordered" evidence="1">
    <location>
        <begin position="164"/>
        <end position="196"/>
    </location>
</feature>
<dbReference type="Proteomes" id="UP001596174">
    <property type="component" value="Unassembled WGS sequence"/>
</dbReference>
<dbReference type="CDD" id="cd00093">
    <property type="entry name" value="HTH_XRE"/>
    <property type="match status" value="1"/>
</dbReference>
<comment type="caution">
    <text evidence="2">The sequence shown here is derived from an EMBL/GenBank/DDBJ whole genome shotgun (WGS) entry which is preliminary data.</text>
</comment>
<reference evidence="3" key="1">
    <citation type="journal article" date="2019" name="Int. J. Syst. Evol. Microbiol.">
        <title>The Global Catalogue of Microorganisms (GCM) 10K type strain sequencing project: providing services to taxonomists for standard genome sequencing and annotation.</title>
        <authorList>
            <consortium name="The Broad Institute Genomics Platform"/>
            <consortium name="The Broad Institute Genome Sequencing Center for Infectious Disease"/>
            <person name="Wu L."/>
            <person name="Ma J."/>
        </authorList>
    </citation>
    <scope>NUCLEOTIDE SEQUENCE [LARGE SCALE GENOMIC DNA]</scope>
    <source>
        <strain evidence="3">JCM 4816</strain>
    </source>
</reference>
<evidence type="ECO:0000313" key="3">
    <source>
        <dbReference type="Proteomes" id="UP001596174"/>
    </source>
</evidence>
<dbReference type="EMBL" id="JBHSQJ010000064">
    <property type="protein sequence ID" value="MFC5908766.1"/>
    <property type="molecule type" value="Genomic_DNA"/>
</dbReference>